<accession>A0ABU5ZN71</accession>
<organism evidence="7 8">
    <name type="scientific">Ferviditalea candida</name>
    <dbReference type="NCBI Taxonomy" id="3108399"/>
    <lineage>
        <taxon>Bacteria</taxon>
        <taxon>Bacillati</taxon>
        <taxon>Bacillota</taxon>
        <taxon>Bacilli</taxon>
        <taxon>Bacillales</taxon>
        <taxon>Paenibacillaceae</taxon>
        <taxon>Ferviditalea</taxon>
    </lineage>
</organism>
<comment type="cofactor">
    <cofactor evidence="1">
        <name>pyrroloquinoline quinone</name>
        <dbReference type="ChEBI" id="CHEBI:58442"/>
    </cofactor>
</comment>
<dbReference type="RefSeq" id="WP_371754863.1">
    <property type="nucleotide sequence ID" value="NZ_JAYJLD010000021.1"/>
</dbReference>
<feature type="compositionally biased region" description="Polar residues" evidence="4">
    <location>
        <begin position="576"/>
        <end position="593"/>
    </location>
</feature>
<dbReference type="EMBL" id="JAYJLD010000021">
    <property type="protein sequence ID" value="MEB3102741.1"/>
    <property type="molecule type" value="Genomic_DNA"/>
</dbReference>
<evidence type="ECO:0000256" key="3">
    <source>
        <dbReference type="ARBA" id="ARBA00023002"/>
    </source>
</evidence>
<gene>
    <name evidence="7" type="ORF">VF724_13810</name>
</gene>
<reference evidence="7" key="1">
    <citation type="submission" date="2023-12" db="EMBL/GenBank/DDBJ databases">
        <title>Fervidustalea candida gen. nov., sp. nov., a novel member of the family Paenibacillaceae isolated from a geothermal area.</title>
        <authorList>
            <person name="Li W.-J."/>
            <person name="Jiao J.-Y."/>
            <person name="Chen Y."/>
        </authorList>
    </citation>
    <scope>NUCLEOTIDE SEQUENCE</scope>
    <source>
        <strain evidence="7">SYSU GA230002</strain>
    </source>
</reference>
<evidence type="ECO:0000256" key="2">
    <source>
        <dbReference type="ARBA" id="ARBA00008156"/>
    </source>
</evidence>
<dbReference type="InterPro" id="IPR018391">
    <property type="entry name" value="PQQ_b-propeller_rpt"/>
</dbReference>
<evidence type="ECO:0000313" key="7">
    <source>
        <dbReference type="EMBL" id="MEB3102741.1"/>
    </source>
</evidence>
<keyword evidence="5" id="KW-0732">Signal</keyword>
<feature type="region of interest" description="Disordered" evidence="4">
    <location>
        <begin position="572"/>
        <end position="593"/>
    </location>
</feature>
<dbReference type="InterPro" id="IPR011047">
    <property type="entry name" value="Quinoprotein_ADH-like_sf"/>
</dbReference>
<dbReference type="SMART" id="SM00564">
    <property type="entry name" value="PQQ"/>
    <property type="match status" value="6"/>
</dbReference>
<dbReference type="Pfam" id="PF01011">
    <property type="entry name" value="PQQ"/>
    <property type="match status" value="2"/>
</dbReference>
<name>A0ABU5ZN71_9BACL</name>
<feature type="domain" description="Pyrrolo-quinoline quinone repeat" evidence="6">
    <location>
        <begin position="397"/>
        <end position="555"/>
    </location>
</feature>
<evidence type="ECO:0000313" key="8">
    <source>
        <dbReference type="Proteomes" id="UP001310386"/>
    </source>
</evidence>
<keyword evidence="8" id="KW-1185">Reference proteome</keyword>
<dbReference type="SUPFAM" id="SSF50998">
    <property type="entry name" value="Quinoprotein alcohol dehydrogenase-like"/>
    <property type="match status" value="1"/>
</dbReference>
<feature type="region of interest" description="Disordered" evidence="4">
    <location>
        <begin position="26"/>
        <end position="62"/>
    </location>
</feature>
<proteinExistence type="inferred from homology"/>
<feature type="domain" description="Pyrrolo-quinoline quinone repeat" evidence="6">
    <location>
        <begin position="68"/>
        <end position="385"/>
    </location>
</feature>
<keyword evidence="3" id="KW-0560">Oxidoreductase</keyword>
<evidence type="ECO:0000259" key="6">
    <source>
        <dbReference type="Pfam" id="PF01011"/>
    </source>
</evidence>
<dbReference type="Gene3D" id="2.140.10.10">
    <property type="entry name" value="Quinoprotein alcohol dehydrogenase-like superfamily"/>
    <property type="match status" value="1"/>
</dbReference>
<dbReference type="PROSITE" id="PS51257">
    <property type="entry name" value="PROKAR_LIPOPROTEIN"/>
    <property type="match status" value="1"/>
</dbReference>
<evidence type="ECO:0000256" key="1">
    <source>
        <dbReference type="ARBA" id="ARBA00001931"/>
    </source>
</evidence>
<evidence type="ECO:0000256" key="4">
    <source>
        <dbReference type="SAM" id="MobiDB-lite"/>
    </source>
</evidence>
<sequence>MKKHWKAASTIVIGTLLLAACTNSSAPKESAQPTSAPAAQETQLPATAKPSQEPTAQAPETHQYQNFPTWGYDYQSNRHVPFTQITKDNVKDLGVIWEADLKKVDAELAAGNQSFSPVVDGVIYATGSYAHVFAYEAVSGKLLWNWKPDKEIMDHIKSMGMFGSNRGVAVGEGKVFVLITDDRLAALDQKTGQLVKMINLWDTIPDVTAEKGYYETVAPIYYKGNVYIGSSGADNGVRGFVMAYKASDLTPAWDQPFWTVPPKGQDWLKDSAYNGGGTVWDPPSIDPETDIMYFGTGNPAPDFYGAKRPGSNPYVDSVIALDSKTGKMIWARQEVSHDLWDYDAAATPMVLKAKVNGKERKVVVQGGKSGEWFCWDAATGEPIYKNVAFSKIDHPKPTPKGVLSYPGVLGGENYAPETYDPESNYVLIPGIESPSLIKAAKSEEDSMAESKKSGFFGALAFGTSMGEAPPNIKPYGTVTAIDMNTGKIAYQNKTDDPMRGGFTSTAAGIAFYGEQSGKMKAIDIKSGQILWDFQTSGGAIGSAPSIFTQDGKQYVAQTTGGPNPKLIVFGLGGENTQGASQQTGGTENVHQQK</sequence>
<feature type="signal peptide" evidence="5">
    <location>
        <begin position="1"/>
        <end position="25"/>
    </location>
</feature>
<evidence type="ECO:0000256" key="5">
    <source>
        <dbReference type="SAM" id="SignalP"/>
    </source>
</evidence>
<feature type="chain" id="PRO_5046158757" evidence="5">
    <location>
        <begin position="26"/>
        <end position="593"/>
    </location>
</feature>
<dbReference type="PANTHER" id="PTHR32303">
    <property type="entry name" value="QUINOPROTEIN ALCOHOL DEHYDROGENASE (CYTOCHROME C)"/>
    <property type="match status" value="1"/>
</dbReference>
<dbReference type="Proteomes" id="UP001310386">
    <property type="component" value="Unassembled WGS sequence"/>
</dbReference>
<comment type="caution">
    <text evidence="7">The sequence shown here is derived from an EMBL/GenBank/DDBJ whole genome shotgun (WGS) entry which is preliminary data.</text>
</comment>
<comment type="similarity">
    <text evidence="2">Belongs to the bacterial PQQ dehydrogenase family.</text>
</comment>
<protein>
    <submittedName>
        <fullName evidence="7">PQQ-binding-like beta-propeller repeat protein</fullName>
    </submittedName>
</protein>
<dbReference type="InterPro" id="IPR002372">
    <property type="entry name" value="PQQ_rpt_dom"/>
</dbReference>